<feature type="region of interest" description="Disordered" evidence="2">
    <location>
        <begin position="1"/>
        <end position="38"/>
    </location>
</feature>
<evidence type="ECO:0008006" key="8">
    <source>
        <dbReference type="Google" id="ProtNLM"/>
    </source>
</evidence>
<dbReference type="Pfam" id="PF16313">
    <property type="entry name" value="DUF4953"/>
    <property type="match status" value="1"/>
</dbReference>
<name>A0A5J4Z219_PORPP</name>
<feature type="compositionally biased region" description="Basic and acidic residues" evidence="2">
    <location>
        <begin position="11"/>
        <end position="21"/>
    </location>
</feature>
<dbReference type="PANTHER" id="PTHR38478:SF1">
    <property type="entry name" value="ZINC DEPENDENT METALLOPROTEASE DOMAIN LIPOPROTEIN"/>
    <property type="match status" value="1"/>
</dbReference>
<keyword evidence="3" id="KW-1133">Transmembrane helix</keyword>
<dbReference type="InterPro" id="IPR024079">
    <property type="entry name" value="MetalloPept_cat_dom_sf"/>
</dbReference>
<evidence type="ECO:0000313" key="7">
    <source>
        <dbReference type="Proteomes" id="UP000324585"/>
    </source>
</evidence>
<dbReference type="PANTHER" id="PTHR38478">
    <property type="entry name" value="PEPTIDASE M1A AND M12B"/>
    <property type="match status" value="1"/>
</dbReference>
<dbReference type="SUPFAM" id="SSF55486">
    <property type="entry name" value="Metalloproteases ('zincins'), catalytic domain"/>
    <property type="match status" value="1"/>
</dbReference>
<reference evidence="7" key="1">
    <citation type="journal article" date="2019" name="Nat. Commun.">
        <title>Expansion of phycobilisome linker gene families in mesophilic red algae.</title>
        <authorList>
            <person name="Lee J."/>
            <person name="Kim D."/>
            <person name="Bhattacharya D."/>
            <person name="Yoon H.S."/>
        </authorList>
    </citation>
    <scope>NUCLEOTIDE SEQUENCE [LARGE SCALE GENOMIC DNA]</scope>
    <source>
        <strain evidence="7">CCMP 1328</strain>
    </source>
</reference>
<evidence type="ECO:0000256" key="3">
    <source>
        <dbReference type="SAM" id="Phobius"/>
    </source>
</evidence>
<proteinExistence type="predicted"/>
<feature type="compositionally biased region" description="Gly residues" evidence="2">
    <location>
        <begin position="1"/>
        <end position="10"/>
    </location>
</feature>
<accession>A0A5J4Z219</accession>
<dbReference type="EMBL" id="VRMN01000002">
    <property type="protein sequence ID" value="KAA8497325.1"/>
    <property type="molecule type" value="Genomic_DNA"/>
</dbReference>
<organism evidence="6 7">
    <name type="scientific">Porphyridium purpureum</name>
    <name type="common">Red alga</name>
    <name type="synonym">Porphyridium cruentum</name>
    <dbReference type="NCBI Taxonomy" id="35688"/>
    <lineage>
        <taxon>Eukaryota</taxon>
        <taxon>Rhodophyta</taxon>
        <taxon>Bangiophyceae</taxon>
        <taxon>Porphyridiales</taxon>
        <taxon>Porphyridiaceae</taxon>
        <taxon>Porphyridium</taxon>
    </lineage>
</organism>
<dbReference type="Pfam" id="PF17148">
    <property type="entry name" value="DUF5117"/>
    <property type="match status" value="1"/>
</dbReference>
<dbReference type="InterPro" id="IPR033413">
    <property type="entry name" value="DUF5117"/>
</dbReference>
<dbReference type="OrthoDB" id="406838at2759"/>
<dbReference type="Gene3D" id="3.40.390.10">
    <property type="entry name" value="Collagenase (Catalytic Domain)"/>
    <property type="match status" value="1"/>
</dbReference>
<protein>
    <recommendedName>
        <fullName evidence="8">EcxA zinc-binding domain-containing protein</fullName>
    </recommendedName>
</protein>
<feature type="domain" description="EcxA zinc-binding" evidence="4">
    <location>
        <begin position="711"/>
        <end position="1008"/>
    </location>
</feature>
<feature type="transmembrane region" description="Helical" evidence="3">
    <location>
        <begin position="150"/>
        <end position="169"/>
    </location>
</feature>
<evidence type="ECO:0000313" key="6">
    <source>
        <dbReference type="EMBL" id="KAA8497325.1"/>
    </source>
</evidence>
<keyword evidence="7" id="KW-1185">Reference proteome</keyword>
<dbReference type="OMA" id="ADIVFTH"/>
<feature type="coiled-coil region" evidence="1">
    <location>
        <begin position="850"/>
        <end position="877"/>
    </location>
</feature>
<comment type="caution">
    <text evidence="6">The sequence shown here is derived from an EMBL/GenBank/DDBJ whole genome shotgun (WGS) entry which is preliminary data.</text>
</comment>
<keyword evidence="3" id="KW-0812">Transmembrane</keyword>
<dbReference type="CDD" id="cd04276">
    <property type="entry name" value="ZnMc_MMP_like_2"/>
    <property type="match status" value="1"/>
</dbReference>
<evidence type="ECO:0000256" key="2">
    <source>
        <dbReference type="SAM" id="MobiDB-lite"/>
    </source>
</evidence>
<dbReference type="AlphaFoldDB" id="A0A5J4Z219"/>
<evidence type="ECO:0000259" key="4">
    <source>
        <dbReference type="Pfam" id="PF16313"/>
    </source>
</evidence>
<evidence type="ECO:0000259" key="5">
    <source>
        <dbReference type="Pfam" id="PF17148"/>
    </source>
</evidence>
<evidence type="ECO:0000256" key="1">
    <source>
        <dbReference type="SAM" id="Coils"/>
    </source>
</evidence>
<dbReference type="Proteomes" id="UP000324585">
    <property type="component" value="Unassembled WGS sequence"/>
</dbReference>
<dbReference type="GO" id="GO:0008237">
    <property type="term" value="F:metallopeptidase activity"/>
    <property type="evidence" value="ECO:0007669"/>
    <property type="project" value="InterPro"/>
</dbReference>
<gene>
    <name evidence="6" type="ORF">FVE85_1054</name>
</gene>
<feature type="domain" description="DUF5117" evidence="5">
    <location>
        <begin position="367"/>
        <end position="448"/>
    </location>
</feature>
<sequence>MYKPVGGGGRSDGHGGAEDRPPLLQAGDSGSDEDAAWGGLVSSTTAAALDEKAATHGHTVSYAPSSSTFIAEGGASGGSRNGGRESDGYTRREAGMQKFPDAAPSFPDQAAVHSTAMPVGEYSSRAGSSSRVIDLFVRVRNWLSRWIRQPIFWVALVLAIGLIVVVTHASGKRPAYSTPGPGIASGPGGVGDEGNEYDIAGIGGLGGGASPRGIPLSGFTVTEGMIYVLKPKPGALGMGTSVKLGVPRSFLNVPFIVTVIFTRADAQSTLLHMPGSEYENNWFAFRLSEDETALELYQPSFNVRVASQGSELEEAYKEGVARGALVKFGTAQAEGFDGYIIDSDEYMAYGFLVFPHLRMMSPDFVDVLVFERNLNMQYDVTVSDQSGSGSQAYARLQFSLIQLPDSGKLMKARPADSRIGYFTQSYFMLDTPTVRHRRKDIIHRWNLRSANGRSEIVYYIDPTVPEAYRATVKAGIEAWNKALEAAGLSDHEEVEKIIRAVSPGDADWPQDYHPGDVKYSSISWAPSLYETFALGPSDSDPRTGEILQADIVFTHSWIRAWYSEFETFLGMDDWIADVDDTDRAAASDGHSTFDFISSRIRHAFGGASSVPNARRNSGDGSEWPQDYGFASLSEMNGKAQAQTLPLSGMKPERARQVQTFRAVDDSELDIHFVRHLGSLARHHAHQEMVRSLLESNGSVFLSEYRMRAVEKFDEFMHAALKAVVMHEVGHTLGLRHNFRASANTPWAQLSNASYVAEHGICTSVMDYIALHVQADPARQTEYFMTVIGDYDIAAIKYGYAHPDTGTRQELEDFARHTVESGLLFMTDEDDPSVMGEDPFSSTFDLSDDLVAFAENQLELAEKLLAHLLERASVMNERYTDVTTDFMTIHKSVLRSLDYVVKLIGGVESVRFRAQSGKEPKAAVDAVTERAAVELLLRVLNPVDGFLGVKSMSRFAPFLVQEFGSCDAGASACFGFQSVSALDIARSFRFGLFQKLLHPLRIERMQRNLLLRMSASRPDAGSSQTLVKPLHALEIFHRVGDVFFKSLLEARQYERDDAQTARTQDINETELEALAYAHARMDWVDWLYLMLETGLNIQPGYIKSPLSAELTRLSDIVAEAGTHYRTSACSGLAYFEYPLSSACALRSELSALSLKLGDFLSPHK</sequence>
<dbReference type="InterPro" id="IPR032534">
    <property type="entry name" value="EcxA_zinc-bd"/>
</dbReference>
<dbReference type="InterPro" id="IPR034032">
    <property type="entry name" value="Zn_MMP-like_bac"/>
</dbReference>
<keyword evidence="1" id="KW-0175">Coiled coil</keyword>
<keyword evidence="3" id="KW-0472">Membrane</keyword>